<dbReference type="eggNOG" id="ENOG50331A0">
    <property type="taxonomic scope" value="Bacteria"/>
</dbReference>
<dbReference type="RefSeq" id="WP_015755195.1">
    <property type="nucleotide sequence ID" value="NC_013222.1"/>
</dbReference>
<dbReference type="InterPro" id="IPR045607">
    <property type="entry name" value="DUF6452"/>
</dbReference>
<name>A4CLY1_ROBBH</name>
<dbReference type="STRING" id="313596.RB2501_16169"/>
<reference evidence="1 2" key="1">
    <citation type="journal article" date="2009" name="J. Bacteriol.">
        <title>Complete genome sequence of Robiginitalea biformata HTCC2501.</title>
        <authorList>
            <person name="Oh H.M."/>
            <person name="Giovannoni S.J."/>
            <person name="Lee K."/>
            <person name="Ferriera S."/>
            <person name="Johnson J."/>
            <person name="Cho J.C."/>
        </authorList>
    </citation>
    <scope>NUCLEOTIDE SEQUENCE [LARGE SCALE GENOMIC DNA]</scope>
    <source>
        <strain evidence="2">ATCC BAA-864 / HTCC2501 / KCTC 12146</strain>
    </source>
</reference>
<evidence type="ECO:0000313" key="2">
    <source>
        <dbReference type="Proteomes" id="UP000009049"/>
    </source>
</evidence>
<dbReference type="Proteomes" id="UP000009049">
    <property type="component" value="Chromosome"/>
</dbReference>
<dbReference type="EMBL" id="CP001712">
    <property type="protein sequence ID" value="EAR15880.1"/>
    <property type="molecule type" value="Genomic_DNA"/>
</dbReference>
<protein>
    <submittedName>
        <fullName evidence="1">Uncharacterized protein</fullName>
    </submittedName>
</protein>
<evidence type="ECO:0000313" key="1">
    <source>
        <dbReference type="EMBL" id="EAR15880.1"/>
    </source>
</evidence>
<dbReference type="AlphaFoldDB" id="A4CLY1"/>
<dbReference type="KEGG" id="rbi:RB2501_16169"/>
<dbReference type="Pfam" id="PF20050">
    <property type="entry name" value="DUF6452"/>
    <property type="match status" value="1"/>
</dbReference>
<accession>A4CLY1</accession>
<sequence>MLLATGFSGCEKDDICVDGDTPLLVVNFYDSEDPSSAKNVTSLRVIGIGNGDPVGTFTDRSNRDSIQLPLRADAPRTGFVLIRDSASDSEGVETGNRDTLYFDYEITEDFISRACGFVPNFENLQAGIQDDLSIWIDSVRVVNPTVESIQTTHVAIYH</sequence>
<proteinExistence type="predicted"/>
<keyword evidence="2" id="KW-1185">Reference proteome</keyword>
<organism evidence="1 2">
    <name type="scientific">Robiginitalea biformata (strain ATCC BAA-864 / DSM 15991 / KCTC 12146 / HTCC2501)</name>
    <dbReference type="NCBI Taxonomy" id="313596"/>
    <lineage>
        <taxon>Bacteria</taxon>
        <taxon>Pseudomonadati</taxon>
        <taxon>Bacteroidota</taxon>
        <taxon>Flavobacteriia</taxon>
        <taxon>Flavobacteriales</taxon>
        <taxon>Flavobacteriaceae</taxon>
        <taxon>Robiginitalea</taxon>
    </lineage>
</organism>
<gene>
    <name evidence="1" type="ordered locus">RB2501_16169</name>
</gene>
<dbReference type="HOGENOM" id="CLU_134937_0_0_10"/>